<organism evidence="1 2">
    <name type="scientific">Vitis rotundifolia</name>
    <name type="common">Muscadine grape</name>
    <dbReference type="NCBI Taxonomy" id="103349"/>
    <lineage>
        <taxon>Eukaryota</taxon>
        <taxon>Viridiplantae</taxon>
        <taxon>Streptophyta</taxon>
        <taxon>Embryophyta</taxon>
        <taxon>Tracheophyta</taxon>
        <taxon>Spermatophyta</taxon>
        <taxon>Magnoliopsida</taxon>
        <taxon>eudicotyledons</taxon>
        <taxon>Gunneridae</taxon>
        <taxon>Pentapetalae</taxon>
        <taxon>rosids</taxon>
        <taxon>Vitales</taxon>
        <taxon>Vitaceae</taxon>
        <taxon>Viteae</taxon>
        <taxon>Vitis</taxon>
    </lineage>
</organism>
<reference evidence="1 2" key="1">
    <citation type="journal article" date="2023" name="BMC Biotechnol.">
        <title>Vitis rotundifolia cv Carlos genome sequencing.</title>
        <authorList>
            <person name="Huff M."/>
            <person name="Hulse-Kemp A."/>
            <person name="Scheffler B."/>
            <person name="Youngblood R."/>
            <person name="Simpson S."/>
            <person name="Babiker E."/>
            <person name="Staton M."/>
        </authorList>
    </citation>
    <scope>NUCLEOTIDE SEQUENCE [LARGE SCALE GENOMIC DNA]</scope>
    <source>
        <tissue evidence="1">Leaf</tissue>
    </source>
</reference>
<dbReference type="PANTHER" id="PTHR47680">
    <property type="entry name" value="SHEWANELLA-LIKE PROTEIN PHOSPHATASE 2"/>
    <property type="match status" value="1"/>
</dbReference>
<evidence type="ECO:0000313" key="2">
    <source>
        <dbReference type="Proteomes" id="UP001168098"/>
    </source>
</evidence>
<name>A0AA39ADM1_VITRO</name>
<dbReference type="AlphaFoldDB" id="A0AA39ADM1"/>
<keyword evidence="2" id="KW-1185">Reference proteome</keyword>
<dbReference type="PANTHER" id="PTHR47680:SF2">
    <property type="entry name" value="SHEWANELLA-LIKE PROTEIN PHOSPHATASE 2"/>
    <property type="match status" value="1"/>
</dbReference>
<dbReference type="EMBL" id="JARBHA010000003">
    <property type="protein sequence ID" value="KAJ9705678.1"/>
    <property type="molecule type" value="Genomic_DNA"/>
</dbReference>
<evidence type="ECO:0000313" key="1">
    <source>
        <dbReference type="EMBL" id="KAJ9705678.1"/>
    </source>
</evidence>
<proteinExistence type="predicted"/>
<accession>A0AA39ADM1</accession>
<comment type="caution">
    <text evidence="1">The sequence shown here is derived from an EMBL/GenBank/DDBJ whole genome shotgun (WGS) entry which is preliminary data.</text>
</comment>
<sequence>MNMEGDFRFVTQAGLDELRVWADWLCIGNAIKSLCSGLEKPKDPFVDILLKFLGVKEELYHSIRCRIAIIPLTIVTFLMNGLERCCMNLQYAGHRRRISAPLGSTNRRYMSRPKIPGDPKFGT</sequence>
<protein>
    <submittedName>
        <fullName evidence="1">Uncharacterized protein</fullName>
    </submittedName>
</protein>
<gene>
    <name evidence="1" type="ORF">PVL29_003650</name>
</gene>
<dbReference type="Proteomes" id="UP001168098">
    <property type="component" value="Unassembled WGS sequence"/>
</dbReference>